<feature type="transmembrane region" description="Helical" evidence="1">
    <location>
        <begin position="123"/>
        <end position="147"/>
    </location>
</feature>
<feature type="transmembrane region" description="Helical" evidence="1">
    <location>
        <begin position="395"/>
        <end position="415"/>
    </location>
</feature>
<name>A0ABV7YQH6_9ACTN</name>
<feature type="transmembrane region" description="Helical" evidence="1">
    <location>
        <begin position="20"/>
        <end position="39"/>
    </location>
</feature>
<evidence type="ECO:0000256" key="1">
    <source>
        <dbReference type="SAM" id="Phobius"/>
    </source>
</evidence>
<dbReference type="Proteomes" id="UP001595699">
    <property type="component" value="Unassembled WGS sequence"/>
</dbReference>
<keyword evidence="1" id="KW-1133">Transmembrane helix</keyword>
<feature type="transmembrane region" description="Helical" evidence="1">
    <location>
        <begin position="159"/>
        <end position="179"/>
    </location>
</feature>
<dbReference type="EMBL" id="JBHRZH010000055">
    <property type="protein sequence ID" value="MFC3766435.1"/>
    <property type="molecule type" value="Genomic_DNA"/>
</dbReference>
<reference evidence="3" key="1">
    <citation type="journal article" date="2019" name="Int. J. Syst. Evol. Microbiol.">
        <title>The Global Catalogue of Microorganisms (GCM) 10K type strain sequencing project: providing services to taxonomists for standard genome sequencing and annotation.</title>
        <authorList>
            <consortium name="The Broad Institute Genomics Platform"/>
            <consortium name="The Broad Institute Genome Sequencing Center for Infectious Disease"/>
            <person name="Wu L."/>
            <person name="Ma J."/>
        </authorList>
    </citation>
    <scope>NUCLEOTIDE SEQUENCE [LARGE SCALE GENOMIC DNA]</scope>
    <source>
        <strain evidence="3">CGMCC 4.7241</strain>
    </source>
</reference>
<feature type="transmembrane region" description="Helical" evidence="1">
    <location>
        <begin position="191"/>
        <end position="218"/>
    </location>
</feature>
<feature type="transmembrane region" description="Helical" evidence="1">
    <location>
        <begin position="507"/>
        <end position="526"/>
    </location>
</feature>
<keyword evidence="3" id="KW-1185">Reference proteome</keyword>
<accession>A0ABV7YQH6</accession>
<keyword evidence="1" id="KW-0812">Transmembrane</keyword>
<evidence type="ECO:0000313" key="2">
    <source>
        <dbReference type="EMBL" id="MFC3766435.1"/>
    </source>
</evidence>
<gene>
    <name evidence="2" type="ORF">ACFOUW_36800</name>
</gene>
<keyword evidence="1" id="KW-0472">Membrane</keyword>
<feature type="transmembrane region" description="Helical" evidence="1">
    <location>
        <begin position="435"/>
        <end position="456"/>
    </location>
</feature>
<feature type="transmembrane region" description="Helical" evidence="1">
    <location>
        <begin position="297"/>
        <end position="318"/>
    </location>
</feature>
<feature type="transmembrane region" description="Helical" evidence="1">
    <location>
        <begin position="84"/>
        <end position="102"/>
    </location>
</feature>
<protein>
    <submittedName>
        <fullName evidence="2">ABC transporter permease</fullName>
    </submittedName>
</protein>
<proteinExistence type="predicted"/>
<dbReference type="RefSeq" id="WP_205121957.1">
    <property type="nucleotide sequence ID" value="NZ_JAFBCM010000001.1"/>
</dbReference>
<comment type="caution">
    <text evidence="2">The sequence shown here is derived from an EMBL/GenBank/DDBJ whole genome shotgun (WGS) entry which is preliminary data.</text>
</comment>
<feature type="transmembrane region" description="Helical" evidence="1">
    <location>
        <begin position="238"/>
        <end position="258"/>
    </location>
</feature>
<evidence type="ECO:0000313" key="3">
    <source>
        <dbReference type="Proteomes" id="UP001595699"/>
    </source>
</evidence>
<organism evidence="2 3">
    <name type="scientific">Tenggerimyces flavus</name>
    <dbReference type="NCBI Taxonomy" id="1708749"/>
    <lineage>
        <taxon>Bacteria</taxon>
        <taxon>Bacillati</taxon>
        <taxon>Actinomycetota</taxon>
        <taxon>Actinomycetes</taxon>
        <taxon>Propionibacteriales</taxon>
        <taxon>Nocardioidaceae</taxon>
        <taxon>Tenggerimyces</taxon>
    </lineage>
</organism>
<feature type="transmembrane region" description="Helical" evidence="1">
    <location>
        <begin position="463"/>
        <end position="487"/>
    </location>
</feature>
<sequence length="532" mass="55546">MNALVGTGKLVRLILRRDRFLLPIWILLFGLLPTTYISAITELYPTVAQQALYAQTAGANPTFLSLYGPIWSHDIGGIVTQRAGFLPIMIALISVLTVIRHTRTEEEAGRRELLGATVVGRHAGLAAALIVTVVANLLIAGIVFGAFVGQDMAVDGSLALGLEFAFAGILGAAIGGLGAQLTTGAGSARGFAIAVLGAFFVLRVAGDVGGESSSVSWLSWLSPMGWVQRVRPFGDEQWWTLALVGGLAVVLFIAAVAISARRDVAAGVFPPRLGPADAAPSLRSPVALAWRLHRTLLYSWAAAFAALGLVFGSVAASVQDLLEDSAQIKEMFERIGGGVDIVDVTLATTLGILGLIATGYAIQATLRMRAEETEGRAEPVLATHVGRLQWVASHVVFALLGPAVVLAVAGLTAGVTHGANVGNIGEQVPRVLAGALVQLPAVWVLVGLALLLFGLLPRIAAAVWGVFGLFVLLGQVGSFLGLEQWMLDASPYSHLPLLPGGEWTATPLLTLLGIALVLGAVGFVGFRRRDVG</sequence>
<feature type="transmembrane region" description="Helical" evidence="1">
    <location>
        <begin position="338"/>
        <end position="362"/>
    </location>
</feature>